<proteinExistence type="predicted"/>
<name>M1PCH3_DESSD</name>
<dbReference type="OrthoDB" id="527737at2"/>
<sequence length="300" mass="33947">MLSLWDSEGKDQVRNRYVLVYILLFLVCLCAMPAVAREIFFAPLPMEQKEKVIRQIMPMLHFLEKPLGQHLSVKYFSNYEEILDKFKTEEIDLVILGPLPYVQLRETYPDAEPVVRFLNEQGEGTYTCALVTGVESGLTSIAALKEQRLALTQPHSTCGYLCTDNLLQQVGLSVNDTDFQYLGSHQEVALAVIRGEFKAGGIKSSIGKKYVHLGLQFLAESASLPGFVLVANKRTLTDKQIEILRNVLLQLRPLDNPTHRKLVEEWGQGIRYGTLIAHDSDYDVIRDQLRGVIIPSKDFH</sequence>
<keyword evidence="1" id="KW-0812">Transmembrane</keyword>
<keyword evidence="1" id="KW-1133">Transmembrane helix</keyword>
<accession>M1PCH3</accession>
<dbReference type="EMBL" id="CP003985">
    <property type="protein sequence ID" value="AGF77440.1"/>
    <property type="molecule type" value="Genomic_DNA"/>
</dbReference>
<dbReference type="SUPFAM" id="SSF53850">
    <property type="entry name" value="Periplasmic binding protein-like II"/>
    <property type="match status" value="1"/>
</dbReference>
<dbReference type="eggNOG" id="COG3221">
    <property type="taxonomic scope" value="Bacteria"/>
</dbReference>
<evidence type="ECO:0000313" key="2">
    <source>
        <dbReference type="EMBL" id="AGF77440.1"/>
    </source>
</evidence>
<keyword evidence="1" id="KW-0472">Membrane</keyword>
<dbReference type="Gene3D" id="3.40.190.10">
    <property type="entry name" value="Periplasmic binding protein-like II"/>
    <property type="match status" value="2"/>
</dbReference>
<feature type="transmembrane region" description="Helical" evidence="1">
    <location>
        <begin position="20"/>
        <end position="44"/>
    </location>
</feature>
<evidence type="ECO:0000313" key="3">
    <source>
        <dbReference type="Proteomes" id="UP000011721"/>
    </source>
</evidence>
<dbReference type="HOGENOM" id="CLU_051472_6_3_7"/>
<evidence type="ECO:0000256" key="1">
    <source>
        <dbReference type="SAM" id="Phobius"/>
    </source>
</evidence>
<keyword evidence="3" id="KW-1185">Reference proteome</keyword>
<dbReference type="Proteomes" id="UP000011721">
    <property type="component" value="Chromosome"/>
</dbReference>
<organism evidence="2 3">
    <name type="scientific">Desulfocapsa sulfexigens (strain DSM 10523 / SB164P1)</name>
    <dbReference type="NCBI Taxonomy" id="1167006"/>
    <lineage>
        <taxon>Bacteria</taxon>
        <taxon>Pseudomonadati</taxon>
        <taxon>Thermodesulfobacteriota</taxon>
        <taxon>Desulfobulbia</taxon>
        <taxon>Desulfobulbales</taxon>
        <taxon>Desulfocapsaceae</taxon>
        <taxon>Desulfocapsa</taxon>
    </lineage>
</organism>
<dbReference type="PANTHER" id="PTHR35841:SF1">
    <property type="entry name" value="PHOSPHONATES-BINDING PERIPLASMIC PROTEIN"/>
    <property type="match status" value="1"/>
</dbReference>
<reference evidence="3" key="1">
    <citation type="journal article" date="2013" name="Stand. Genomic Sci.">
        <title>Complete genome sequence of Desulfocapsa sulfexigens, a marine deltaproteobacterium specialized in disproportionating inorganic sulfur compounds.</title>
        <authorList>
            <person name="Finster K.W."/>
            <person name="Kjeldsen K.U."/>
            <person name="Kube M."/>
            <person name="Reinhardt R."/>
            <person name="Mussmann M."/>
            <person name="Amann R."/>
            <person name="Schreiber L."/>
        </authorList>
    </citation>
    <scope>NUCLEOTIDE SEQUENCE [LARGE SCALE GENOMIC DNA]</scope>
    <source>
        <strain evidence="3">DSM 10523 / SB164P1</strain>
    </source>
</reference>
<gene>
    <name evidence="2" type="ordered locus">UWK_00866</name>
</gene>
<dbReference type="STRING" id="1167006.UWK_00866"/>
<dbReference type="KEGG" id="dsf:UWK_00866"/>
<dbReference type="Pfam" id="PF12974">
    <property type="entry name" value="Phosphonate-bd"/>
    <property type="match status" value="1"/>
</dbReference>
<protein>
    <submittedName>
        <fullName evidence="2">ABC-type phosphate/phosphonate transport system, periplasmic component</fullName>
    </submittedName>
</protein>
<dbReference type="PANTHER" id="PTHR35841">
    <property type="entry name" value="PHOSPHONATES-BINDING PERIPLASMIC PROTEIN"/>
    <property type="match status" value="1"/>
</dbReference>
<dbReference type="AlphaFoldDB" id="M1PCH3"/>